<organism evidence="4 5">
    <name type="scientific">Symbiodinium microadriaticum</name>
    <name type="common">Dinoflagellate</name>
    <name type="synonym">Zooxanthella microadriatica</name>
    <dbReference type="NCBI Taxonomy" id="2951"/>
    <lineage>
        <taxon>Eukaryota</taxon>
        <taxon>Sar</taxon>
        <taxon>Alveolata</taxon>
        <taxon>Dinophyceae</taxon>
        <taxon>Suessiales</taxon>
        <taxon>Symbiodiniaceae</taxon>
        <taxon>Symbiodinium</taxon>
    </lineage>
</organism>
<dbReference type="PANTHER" id="PTHR45668:SF5">
    <property type="entry name" value="SERINE_THREONINE-PROTEIN PHOSPHATASE 5"/>
    <property type="match status" value="1"/>
</dbReference>
<sequence length="67" mass="7259">MTLRYCELMTILSLCGLPRSGSNMFLFNGDFVDRGTRSVETMLALAAMAVAEPGTVFLTPERRGSGV</sequence>
<dbReference type="Gene3D" id="3.60.21.10">
    <property type="match status" value="1"/>
</dbReference>
<dbReference type="InterPro" id="IPR029052">
    <property type="entry name" value="Metallo-depent_PP-like"/>
</dbReference>
<evidence type="ECO:0000313" key="4">
    <source>
        <dbReference type="EMBL" id="OLP98078.1"/>
    </source>
</evidence>
<protein>
    <submittedName>
        <fullName evidence="4">Serine/threonine-protein phosphatase 5</fullName>
    </submittedName>
</protein>
<gene>
    <name evidence="4" type="primary">PAPP5</name>
    <name evidence="4" type="ORF">AK812_SmicGene19506</name>
</gene>
<accession>A0A1Q9DSG4</accession>
<comment type="caution">
    <text evidence="4">The sequence shown here is derived from an EMBL/GenBank/DDBJ whole genome shotgun (WGS) entry which is preliminary data.</text>
</comment>
<dbReference type="InterPro" id="IPR051134">
    <property type="entry name" value="PPP_phosphatase"/>
</dbReference>
<name>A0A1Q9DSG4_SYMMI</name>
<keyword evidence="5" id="KW-1185">Reference proteome</keyword>
<dbReference type="OrthoDB" id="445564at2759"/>
<reference evidence="4 5" key="1">
    <citation type="submission" date="2016-02" db="EMBL/GenBank/DDBJ databases">
        <title>Genome analysis of coral dinoflagellate symbionts highlights evolutionary adaptations to a symbiotic lifestyle.</title>
        <authorList>
            <person name="Aranda M."/>
            <person name="Li Y."/>
            <person name="Liew Y.J."/>
            <person name="Baumgarten S."/>
            <person name="Simakov O."/>
            <person name="Wilson M."/>
            <person name="Piel J."/>
            <person name="Ashoor H."/>
            <person name="Bougouffa S."/>
            <person name="Bajic V.B."/>
            <person name="Ryu T."/>
            <person name="Ravasi T."/>
            <person name="Bayer T."/>
            <person name="Micklem G."/>
            <person name="Kim H."/>
            <person name="Bhak J."/>
            <person name="Lajeunesse T.C."/>
            <person name="Voolstra C.R."/>
        </authorList>
    </citation>
    <scope>NUCLEOTIDE SEQUENCE [LARGE SCALE GENOMIC DNA]</scope>
    <source>
        <strain evidence="4 5">CCMP2467</strain>
    </source>
</reference>
<evidence type="ECO:0000256" key="1">
    <source>
        <dbReference type="ARBA" id="ARBA00001936"/>
    </source>
</evidence>
<evidence type="ECO:0000256" key="2">
    <source>
        <dbReference type="ARBA" id="ARBA00022723"/>
    </source>
</evidence>
<comment type="cofactor">
    <cofactor evidence="1">
        <name>Mn(2+)</name>
        <dbReference type="ChEBI" id="CHEBI:29035"/>
    </cofactor>
</comment>
<keyword evidence="3" id="KW-0464">Manganese</keyword>
<proteinExistence type="predicted"/>
<dbReference type="GO" id="GO:0046872">
    <property type="term" value="F:metal ion binding"/>
    <property type="evidence" value="ECO:0007669"/>
    <property type="project" value="UniProtKB-KW"/>
</dbReference>
<evidence type="ECO:0000256" key="3">
    <source>
        <dbReference type="ARBA" id="ARBA00023211"/>
    </source>
</evidence>
<dbReference type="AlphaFoldDB" id="A0A1Q9DSG4"/>
<dbReference type="SUPFAM" id="SSF56300">
    <property type="entry name" value="Metallo-dependent phosphatases"/>
    <property type="match status" value="1"/>
</dbReference>
<dbReference type="PANTHER" id="PTHR45668">
    <property type="entry name" value="SERINE/THREONINE-PROTEIN PHOSPHATASE 5-RELATED"/>
    <property type="match status" value="1"/>
</dbReference>
<dbReference type="EMBL" id="LSRX01000409">
    <property type="protein sequence ID" value="OLP98078.1"/>
    <property type="molecule type" value="Genomic_DNA"/>
</dbReference>
<keyword evidence="2" id="KW-0479">Metal-binding</keyword>
<dbReference type="Proteomes" id="UP000186817">
    <property type="component" value="Unassembled WGS sequence"/>
</dbReference>
<evidence type="ECO:0000313" key="5">
    <source>
        <dbReference type="Proteomes" id="UP000186817"/>
    </source>
</evidence>